<dbReference type="SUPFAM" id="SSF48498">
    <property type="entry name" value="Tetracyclin repressor-like, C-terminal domain"/>
    <property type="match status" value="1"/>
</dbReference>
<dbReference type="EMBL" id="FXTY01000002">
    <property type="protein sequence ID" value="SMP13168.1"/>
    <property type="molecule type" value="Genomic_DNA"/>
</dbReference>
<evidence type="ECO:0000259" key="5">
    <source>
        <dbReference type="PROSITE" id="PS50977"/>
    </source>
</evidence>
<evidence type="ECO:0000256" key="1">
    <source>
        <dbReference type="ARBA" id="ARBA00023015"/>
    </source>
</evidence>
<sequence length="201" mass="21657">MSTAKTRHHHGDLKRALIQAGIDLLEEGGLEALSLRKCAARAGVSHAAPAHHFAGLPGLITAIAEEGFDIFSKYMTDAINAGEQTDRERLRGICRGYLQFGLSHSGLLKVMFGEHGLGVHAPRSDNREEAEAYLILRGVCAPFVPEGEDPHIVEAQVWSLIHGFTLLYLGGEFGCTDAPIEDSPFEAVMALIDRIGTQATG</sequence>
<dbReference type="RefSeq" id="WP_283425185.1">
    <property type="nucleotide sequence ID" value="NZ_FXTY01000002.1"/>
</dbReference>
<keyword evidence="3" id="KW-0804">Transcription</keyword>
<feature type="DNA-binding region" description="H-T-H motif" evidence="4">
    <location>
        <begin position="34"/>
        <end position="53"/>
    </location>
</feature>
<organism evidence="6 7">
    <name type="scientific">Shimia sagamensis</name>
    <dbReference type="NCBI Taxonomy" id="1566352"/>
    <lineage>
        <taxon>Bacteria</taxon>
        <taxon>Pseudomonadati</taxon>
        <taxon>Pseudomonadota</taxon>
        <taxon>Alphaproteobacteria</taxon>
        <taxon>Rhodobacterales</taxon>
        <taxon>Roseobacteraceae</taxon>
    </lineage>
</organism>
<dbReference type="InterPro" id="IPR050109">
    <property type="entry name" value="HTH-type_TetR-like_transc_reg"/>
</dbReference>
<dbReference type="PROSITE" id="PS50977">
    <property type="entry name" value="HTH_TETR_2"/>
    <property type="match status" value="1"/>
</dbReference>
<dbReference type="Proteomes" id="UP001157961">
    <property type="component" value="Unassembled WGS sequence"/>
</dbReference>
<dbReference type="InterPro" id="IPR025996">
    <property type="entry name" value="MT1864/Rv1816-like_C"/>
</dbReference>
<feature type="domain" description="HTH tetR-type" evidence="5">
    <location>
        <begin position="11"/>
        <end position="71"/>
    </location>
</feature>
<gene>
    <name evidence="6" type="ORF">SAMN06265373_102447</name>
</gene>
<dbReference type="Gene3D" id="1.10.357.10">
    <property type="entry name" value="Tetracycline Repressor, domain 2"/>
    <property type="match status" value="1"/>
</dbReference>
<dbReference type="InterPro" id="IPR036271">
    <property type="entry name" value="Tet_transcr_reg_TetR-rel_C_sf"/>
</dbReference>
<accession>A0ABY1NN58</accession>
<keyword evidence="1" id="KW-0805">Transcription regulation</keyword>
<dbReference type="InterPro" id="IPR001647">
    <property type="entry name" value="HTH_TetR"/>
</dbReference>
<dbReference type="PANTHER" id="PTHR30055:SF220">
    <property type="entry name" value="TETR-FAMILY REGULATORY PROTEIN"/>
    <property type="match status" value="1"/>
</dbReference>
<dbReference type="InterPro" id="IPR009057">
    <property type="entry name" value="Homeodomain-like_sf"/>
</dbReference>
<evidence type="ECO:0000256" key="2">
    <source>
        <dbReference type="ARBA" id="ARBA00023125"/>
    </source>
</evidence>
<evidence type="ECO:0000256" key="4">
    <source>
        <dbReference type="PROSITE-ProRule" id="PRU00335"/>
    </source>
</evidence>
<proteinExistence type="predicted"/>
<dbReference type="PANTHER" id="PTHR30055">
    <property type="entry name" value="HTH-TYPE TRANSCRIPTIONAL REGULATOR RUTR"/>
    <property type="match status" value="1"/>
</dbReference>
<dbReference type="Pfam" id="PF13305">
    <property type="entry name" value="TetR_C_33"/>
    <property type="match status" value="1"/>
</dbReference>
<keyword evidence="2 4" id="KW-0238">DNA-binding</keyword>
<comment type="caution">
    <text evidence="6">The sequence shown here is derived from an EMBL/GenBank/DDBJ whole genome shotgun (WGS) entry which is preliminary data.</text>
</comment>
<protein>
    <submittedName>
        <fullName evidence="6">Transcriptional regulator, TetR family</fullName>
    </submittedName>
</protein>
<name>A0ABY1NN58_9RHOB</name>
<evidence type="ECO:0000256" key="3">
    <source>
        <dbReference type="ARBA" id="ARBA00023163"/>
    </source>
</evidence>
<dbReference type="Pfam" id="PF00440">
    <property type="entry name" value="TetR_N"/>
    <property type="match status" value="1"/>
</dbReference>
<evidence type="ECO:0000313" key="7">
    <source>
        <dbReference type="Proteomes" id="UP001157961"/>
    </source>
</evidence>
<reference evidence="6 7" key="1">
    <citation type="submission" date="2017-05" db="EMBL/GenBank/DDBJ databases">
        <authorList>
            <person name="Varghese N."/>
            <person name="Submissions S."/>
        </authorList>
    </citation>
    <scope>NUCLEOTIDE SEQUENCE [LARGE SCALE GENOMIC DNA]</scope>
    <source>
        <strain evidence="6 7">DSM 29734</strain>
    </source>
</reference>
<dbReference type="SUPFAM" id="SSF46689">
    <property type="entry name" value="Homeodomain-like"/>
    <property type="match status" value="1"/>
</dbReference>
<keyword evidence="7" id="KW-1185">Reference proteome</keyword>
<evidence type="ECO:0000313" key="6">
    <source>
        <dbReference type="EMBL" id="SMP13168.1"/>
    </source>
</evidence>